<dbReference type="GO" id="GO:0009450">
    <property type="term" value="P:gamma-aminobutyric acid catabolic process"/>
    <property type="evidence" value="ECO:0007669"/>
    <property type="project" value="TreeGrafter"/>
</dbReference>
<dbReference type="AlphaFoldDB" id="A0A8D8SYJ4"/>
<dbReference type="EMBL" id="HBUF01240052">
    <property type="protein sequence ID" value="CAG6676528.1"/>
    <property type="molecule type" value="Transcribed_RNA"/>
</dbReference>
<dbReference type="EMBL" id="HBUF01240053">
    <property type="protein sequence ID" value="CAG6676529.1"/>
    <property type="molecule type" value="Transcribed_RNA"/>
</dbReference>
<name>A0A8D8SYJ4_9HEMI</name>
<dbReference type="SUPFAM" id="SSF53383">
    <property type="entry name" value="PLP-dependent transferases"/>
    <property type="match status" value="1"/>
</dbReference>
<dbReference type="PANTHER" id="PTHR43206:SF1">
    <property type="entry name" value="4-AMINOBUTYRATE AMINOTRANSFERASE, MITOCHONDRIAL"/>
    <property type="match status" value="1"/>
</dbReference>
<dbReference type="EMBL" id="HBUF01584884">
    <property type="protein sequence ID" value="CAG6771465.1"/>
    <property type="molecule type" value="Transcribed_RNA"/>
</dbReference>
<evidence type="ECO:0000256" key="3">
    <source>
        <dbReference type="ARBA" id="ARBA00012876"/>
    </source>
</evidence>
<evidence type="ECO:0000256" key="8">
    <source>
        <dbReference type="ARBA" id="ARBA00029760"/>
    </source>
</evidence>
<accession>A0A8D8SYJ4</accession>
<evidence type="ECO:0000256" key="5">
    <source>
        <dbReference type="ARBA" id="ARBA00022576"/>
    </source>
</evidence>
<dbReference type="EMBL" id="HBUF01240054">
    <property type="protein sequence ID" value="CAG6676530.1"/>
    <property type="molecule type" value="Transcribed_RNA"/>
</dbReference>
<dbReference type="PIRSF" id="PIRSF000521">
    <property type="entry name" value="Transaminase_4ab_Lys_Orn"/>
    <property type="match status" value="1"/>
</dbReference>
<dbReference type="EMBL" id="HBUF01584883">
    <property type="protein sequence ID" value="CAG6771462.1"/>
    <property type="molecule type" value="Transcribed_RNA"/>
</dbReference>
<sequence length="500" mass="55526">MYTARGLQKCVRSLAQDSGAVIKSTRSLSAQPAPALAEPDQPRVLTEIPGPRTKDLKQQLGQLQQVGSVNFFVDYQKSFGNYLVDVDGNQILDVYTQISSVPLGYNHPALLRLFDDPATVKTFVNRPALGVFPSGDWPKLLEDVLLKVAPKGLNQVTTMMCGSCSNENAYKNMFIWYQNKLRGNVSNFSKEEIDSSMINQAPGSPPLTILSFHGAFHGRTLGCLTTTHSKYIHKIDIPAFDWPIASFPKYKYPLEENERENKAEDDRCLAEVEDLITQYNKKGTFVAGVVVEPIQSEGGDNHGSNYFFQELQKISKKHGSAFLIDEVQTGGGPCGKFWCHELFNLPEAPDVVTFSKKMQLGGYYLKPEFVPQQAYRVFNTWMGDPGKVLLLKGIIETIQKENLIENVQKTGHILLGGLKDLQKQYGGMIHSARGRGTFCAIDTKDGPLRDVIVKGFKKRGIEIGVCGETAIRLRPALIFGPKHAEIFLSAFQSILKENSS</sequence>
<evidence type="ECO:0000256" key="10">
    <source>
        <dbReference type="ARBA" id="ARBA00030857"/>
    </source>
</evidence>
<reference evidence="13" key="1">
    <citation type="submission" date="2021-05" db="EMBL/GenBank/DDBJ databases">
        <authorList>
            <person name="Alioto T."/>
            <person name="Alioto T."/>
            <person name="Gomez Garrido J."/>
        </authorList>
    </citation>
    <scope>NUCLEOTIDE SEQUENCE</scope>
</reference>
<dbReference type="GO" id="GO:0034386">
    <property type="term" value="F:4-aminobutyrate:2-oxoglutarate transaminase activity"/>
    <property type="evidence" value="ECO:0007669"/>
    <property type="project" value="UniProtKB-EC"/>
</dbReference>
<evidence type="ECO:0000313" key="13">
    <source>
        <dbReference type="EMBL" id="CAG6676530.1"/>
    </source>
</evidence>
<organism evidence="13">
    <name type="scientific">Cacopsylla melanoneura</name>
    <dbReference type="NCBI Taxonomy" id="428564"/>
    <lineage>
        <taxon>Eukaryota</taxon>
        <taxon>Metazoa</taxon>
        <taxon>Ecdysozoa</taxon>
        <taxon>Arthropoda</taxon>
        <taxon>Hexapoda</taxon>
        <taxon>Insecta</taxon>
        <taxon>Pterygota</taxon>
        <taxon>Neoptera</taxon>
        <taxon>Paraneoptera</taxon>
        <taxon>Hemiptera</taxon>
        <taxon>Sternorrhyncha</taxon>
        <taxon>Psylloidea</taxon>
        <taxon>Psyllidae</taxon>
        <taxon>Psyllinae</taxon>
        <taxon>Cacopsylla</taxon>
    </lineage>
</organism>
<dbReference type="EMBL" id="HBUF01059595">
    <property type="protein sequence ID" value="CAG6625338.1"/>
    <property type="molecule type" value="Transcribed_RNA"/>
</dbReference>
<evidence type="ECO:0000256" key="1">
    <source>
        <dbReference type="ARBA" id="ARBA00001933"/>
    </source>
</evidence>
<dbReference type="FunFam" id="3.40.640.10:FF:000029">
    <property type="entry name" value="4-aminobutyrate aminotransferase, mitochondrial"/>
    <property type="match status" value="1"/>
</dbReference>
<evidence type="ECO:0000256" key="4">
    <source>
        <dbReference type="ARBA" id="ARBA00012912"/>
    </source>
</evidence>
<evidence type="ECO:0000256" key="11">
    <source>
        <dbReference type="ARBA" id="ARBA00031787"/>
    </source>
</evidence>
<dbReference type="Gene3D" id="3.40.640.10">
    <property type="entry name" value="Type I PLP-dependent aspartate aminotransferase-like (Major domain)"/>
    <property type="match status" value="1"/>
</dbReference>
<dbReference type="EC" id="2.6.1.22" evidence="3"/>
<keyword evidence="7 12" id="KW-0663">Pyridoxal phosphate</keyword>
<dbReference type="EMBL" id="HBUF01584881">
    <property type="protein sequence ID" value="CAG6771456.1"/>
    <property type="molecule type" value="Transcribed_RNA"/>
</dbReference>
<dbReference type="CDD" id="cd00610">
    <property type="entry name" value="OAT_like"/>
    <property type="match status" value="1"/>
</dbReference>
<evidence type="ECO:0000256" key="7">
    <source>
        <dbReference type="ARBA" id="ARBA00022898"/>
    </source>
</evidence>
<comment type="cofactor">
    <cofactor evidence="1">
        <name>pyridoxal 5'-phosphate</name>
        <dbReference type="ChEBI" id="CHEBI:597326"/>
    </cofactor>
</comment>
<dbReference type="EC" id="2.6.1.19" evidence="4"/>
<comment type="similarity">
    <text evidence="2 12">Belongs to the class-III pyridoxal-phosphate-dependent aminotransferase family.</text>
</comment>
<dbReference type="NCBIfam" id="TIGR00699">
    <property type="entry name" value="GABAtrns_euk"/>
    <property type="match status" value="1"/>
</dbReference>
<proteinExistence type="inferred from homology"/>
<dbReference type="InterPro" id="IPR015424">
    <property type="entry name" value="PyrdxlP-dep_Trfase"/>
</dbReference>
<dbReference type="EMBL" id="HBUF01059597">
    <property type="protein sequence ID" value="CAG6625342.1"/>
    <property type="molecule type" value="Transcribed_RNA"/>
</dbReference>
<dbReference type="InterPro" id="IPR005814">
    <property type="entry name" value="Aminotrans_3"/>
</dbReference>
<dbReference type="InterPro" id="IPR004631">
    <property type="entry name" value="4NH2But_aminotransferase_euk"/>
</dbReference>
<keyword evidence="5 13" id="KW-0032">Aminotransferase</keyword>
<dbReference type="Gene3D" id="3.90.1150.10">
    <property type="entry name" value="Aspartate Aminotransferase, domain 1"/>
    <property type="match status" value="1"/>
</dbReference>
<dbReference type="PANTHER" id="PTHR43206">
    <property type="entry name" value="AMINOTRANSFERASE"/>
    <property type="match status" value="1"/>
</dbReference>
<dbReference type="GO" id="GO:0030170">
    <property type="term" value="F:pyridoxal phosphate binding"/>
    <property type="evidence" value="ECO:0007669"/>
    <property type="project" value="InterPro"/>
</dbReference>
<evidence type="ECO:0000256" key="12">
    <source>
        <dbReference type="RuleBase" id="RU003560"/>
    </source>
</evidence>
<dbReference type="Pfam" id="PF00202">
    <property type="entry name" value="Aminotran_3"/>
    <property type="match status" value="1"/>
</dbReference>
<dbReference type="GO" id="GO:0047298">
    <property type="term" value="F:(S)-3-amino-2-methylpropionate transaminase activity"/>
    <property type="evidence" value="ECO:0007669"/>
    <property type="project" value="UniProtKB-EC"/>
</dbReference>
<evidence type="ECO:0000256" key="6">
    <source>
        <dbReference type="ARBA" id="ARBA00022679"/>
    </source>
</evidence>
<protein>
    <recommendedName>
        <fullName evidence="10">(S)-3-amino-2-methylpropionate transaminase</fullName>
        <ecNumber evidence="4">2.6.1.19</ecNumber>
        <ecNumber evidence="3">2.6.1.22</ecNumber>
    </recommendedName>
    <alternativeName>
        <fullName evidence="11">GABA aminotransferase</fullName>
    </alternativeName>
    <alternativeName>
        <fullName evidence="9">Gamma-amino-N-butyrate transaminase</fullName>
    </alternativeName>
    <alternativeName>
        <fullName evidence="8">L-AIBAT</fullName>
    </alternativeName>
</protein>
<dbReference type="InterPro" id="IPR015422">
    <property type="entry name" value="PyrdxlP-dep_Trfase_small"/>
</dbReference>
<evidence type="ECO:0000256" key="9">
    <source>
        <dbReference type="ARBA" id="ARBA00030204"/>
    </source>
</evidence>
<evidence type="ECO:0000256" key="2">
    <source>
        <dbReference type="ARBA" id="ARBA00008954"/>
    </source>
</evidence>
<dbReference type="InterPro" id="IPR015421">
    <property type="entry name" value="PyrdxlP-dep_Trfase_major"/>
</dbReference>
<dbReference type="GO" id="GO:0005739">
    <property type="term" value="C:mitochondrion"/>
    <property type="evidence" value="ECO:0007669"/>
    <property type="project" value="TreeGrafter"/>
</dbReference>
<keyword evidence="6 13" id="KW-0808">Transferase</keyword>